<dbReference type="RefSeq" id="WP_200585631.1">
    <property type="nucleotide sequence ID" value="NZ_JAEHFY010000009.1"/>
</dbReference>
<dbReference type="Pfam" id="PF08522">
    <property type="entry name" value="BT_3987-like_N"/>
    <property type="match status" value="1"/>
</dbReference>
<dbReference type="Gene3D" id="2.60.40.1740">
    <property type="entry name" value="hypothetical protein (bacova_03559)"/>
    <property type="match status" value="1"/>
</dbReference>
<evidence type="ECO:0000313" key="2">
    <source>
        <dbReference type="EMBL" id="MBK0382850.1"/>
    </source>
</evidence>
<sequence>MKLFKNIAFIAGVALCFTACKKYESYVVDYTYSTVYFASQKPLRTIVANDDMSFRVGVMMGGVRSNTKDQTVKYEIDPSLLTTVPGASSFTLLPTSYYTLSDNSTMIIPKGQVLGEVKVTLNKSFFTADQASVTNIYALPLRIVSSTTDSVLRGDANHEAKDYTILVVKYISPYSGTYYHKGVETSGSTVNSYTNKDLNQNATWALSTLSVNELQTPGSGSKSTPNLKLVLNGSNVSVVDLSKTAPNNVTGSGTYDLNSKSLFLNYNYDQGTSVFSVKDTLILRQSPESELRFEEW</sequence>
<protein>
    <submittedName>
        <fullName evidence="2">DUF1735 domain-containing protein</fullName>
    </submittedName>
</protein>
<evidence type="ECO:0000313" key="3">
    <source>
        <dbReference type="Proteomes" id="UP000660024"/>
    </source>
</evidence>
<accession>A0ABS1BIZ4</accession>
<proteinExistence type="predicted"/>
<reference evidence="2 3" key="1">
    <citation type="submission" date="2020-12" db="EMBL/GenBank/DDBJ databases">
        <title>Bacterial novel species Pedobacter sp. SD-b isolated from soil.</title>
        <authorList>
            <person name="Jung H.-Y."/>
        </authorList>
    </citation>
    <scope>NUCLEOTIDE SEQUENCE [LARGE SCALE GENOMIC DNA]</scope>
    <source>
        <strain evidence="2 3">SD-b</strain>
    </source>
</reference>
<evidence type="ECO:0000259" key="1">
    <source>
        <dbReference type="Pfam" id="PF08522"/>
    </source>
</evidence>
<feature type="domain" description="BT-3987-like N-terminal" evidence="1">
    <location>
        <begin position="33"/>
        <end position="149"/>
    </location>
</feature>
<keyword evidence="3" id="KW-1185">Reference proteome</keyword>
<organism evidence="2 3">
    <name type="scientific">Pedobacter segetis</name>
    <dbReference type="NCBI Taxonomy" id="2793069"/>
    <lineage>
        <taxon>Bacteria</taxon>
        <taxon>Pseudomonadati</taxon>
        <taxon>Bacteroidota</taxon>
        <taxon>Sphingobacteriia</taxon>
        <taxon>Sphingobacteriales</taxon>
        <taxon>Sphingobacteriaceae</taxon>
        <taxon>Pedobacter</taxon>
    </lineage>
</organism>
<dbReference type="InterPro" id="IPR013728">
    <property type="entry name" value="BT_3987-like_N"/>
</dbReference>
<gene>
    <name evidence="2" type="ORF">I5M32_07745</name>
</gene>
<dbReference type="EMBL" id="JAEHFY010000009">
    <property type="protein sequence ID" value="MBK0382850.1"/>
    <property type="molecule type" value="Genomic_DNA"/>
</dbReference>
<comment type="caution">
    <text evidence="2">The sequence shown here is derived from an EMBL/GenBank/DDBJ whole genome shotgun (WGS) entry which is preliminary data.</text>
</comment>
<dbReference type="Proteomes" id="UP000660024">
    <property type="component" value="Unassembled WGS sequence"/>
</dbReference>
<name>A0ABS1BIZ4_9SPHI</name>
<dbReference type="Gene3D" id="2.40.128.420">
    <property type="match status" value="1"/>
</dbReference>